<evidence type="ECO:0000313" key="2">
    <source>
        <dbReference type="EMBL" id="KIM76422.1"/>
    </source>
</evidence>
<keyword evidence="3" id="KW-1185">Reference proteome</keyword>
<organism evidence="2 3">
    <name type="scientific">Piloderma croceum (strain F 1598)</name>
    <dbReference type="NCBI Taxonomy" id="765440"/>
    <lineage>
        <taxon>Eukaryota</taxon>
        <taxon>Fungi</taxon>
        <taxon>Dikarya</taxon>
        <taxon>Basidiomycota</taxon>
        <taxon>Agaricomycotina</taxon>
        <taxon>Agaricomycetes</taxon>
        <taxon>Agaricomycetidae</taxon>
        <taxon>Atheliales</taxon>
        <taxon>Atheliaceae</taxon>
        <taxon>Piloderma</taxon>
    </lineage>
</organism>
<dbReference type="OrthoDB" id="3304772at2759"/>
<reference evidence="3" key="2">
    <citation type="submission" date="2015-01" db="EMBL/GenBank/DDBJ databases">
        <title>Evolutionary Origins and Diversification of the Mycorrhizal Mutualists.</title>
        <authorList>
            <consortium name="DOE Joint Genome Institute"/>
            <consortium name="Mycorrhizal Genomics Consortium"/>
            <person name="Kohler A."/>
            <person name="Kuo A."/>
            <person name="Nagy L.G."/>
            <person name="Floudas D."/>
            <person name="Copeland A."/>
            <person name="Barry K.W."/>
            <person name="Cichocki N."/>
            <person name="Veneault-Fourrey C."/>
            <person name="LaButti K."/>
            <person name="Lindquist E.A."/>
            <person name="Lipzen A."/>
            <person name="Lundell T."/>
            <person name="Morin E."/>
            <person name="Murat C."/>
            <person name="Riley R."/>
            <person name="Ohm R."/>
            <person name="Sun H."/>
            <person name="Tunlid A."/>
            <person name="Henrissat B."/>
            <person name="Grigoriev I.V."/>
            <person name="Hibbett D.S."/>
            <person name="Martin F."/>
        </authorList>
    </citation>
    <scope>NUCLEOTIDE SEQUENCE [LARGE SCALE GENOMIC DNA]</scope>
    <source>
        <strain evidence="3">F 1598</strain>
    </source>
</reference>
<accession>A0A0C3BGD8</accession>
<proteinExistence type="predicted"/>
<sequence length="414" mass="45601">MTNERVLDSQRPVWKEQWCARKDAVESSGGKEDQFWATGISESLPPPSLPQSSHFRSHSADHDGPQEAYSNHPTLAPSSSASTARQGRMGMDHANLLPTSSRRKLISNSSHRQSQPPPPVRVPKAYAHVPNRDFVRPTRSAGPYSSTVSMTGDGRIHKRSRREERSPFSGEWSQFKARSGSSTNPRYDFEQPFDDSLVFPSRSTPKMPVITSSYPTRYRVASADSSMSAGRTSFPVSSQRGKLSSMHLDYPHPVEAESRSVQEREQHGALFASGDVSYDGFWPYAPSASHENGPFSWSGDQGSQQMGHFSPTVHSAPPPAYSDILPPPNAQAHDLSFGQYAQSSSQQFAMSLSNEHSPSFSLNNDLYGSPDGFNPAHQFPDLSVMPTTQPGIDGMSLQSFPNIVEDEDGMFHIE</sequence>
<feature type="region of interest" description="Disordered" evidence="1">
    <location>
        <begin position="20"/>
        <end position="189"/>
    </location>
</feature>
<feature type="compositionally biased region" description="Basic and acidic residues" evidence="1">
    <location>
        <begin position="20"/>
        <end position="34"/>
    </location>
</feature>
<reference evidence="2 3" key="1">
    <citation type="submission" date="2014-04" db="EMBL/GenBank/DDBJ databases">
        <authorList>
            <consortium name="DOE Joint Genome Institute"/>
            <person name="Kuo A."/>
            <person name="Tarkka M."/>
            <person name="Buscot F."/>
            <person name="Kohler A."/>
            <person name="Nagy L.G."/>
            <person name="Floudas D."/>
            <person name="Copeland A."/>
            <person name="Barry K.W."/>
            <person name="Cichocki N."/>
            <person name="Veneault-Fourrey C."/>
            <person name="LaButti K."/>
            <person name="Lindquist E.A."/>
            <person name="Lipzen A."/>
            <person name="Lundell T."/>
            <person name="Morin E."/>
            <person name="Murat C."/>
            <person name="Sun H."/>
            <person name="Tunlid A."/>
            <person name="Henrissat B."/>
            <person name="Grigoriev I.V."/>
            <person name="Hibbett D.S."/>
            <person name="Martin F."/>
            <person name="Nordberg H.P."/>
            <person name="Cantor M.N."/>
            <person name="Hua S.X."/>
        </authorList>
    </citation>
    <scope>NUCLEOTIDE SEQUENCE [LARGE SCALE GENOMIC DNA]</scope>
    <source>
        <strain evidence="2 3">F 1598</strain>
    </source>
</reference>
<feature type="compositionally biased region" description="Low complexity" evidence="1">
    <location>
        <begin position="73"/>
        <end position="84"/>
    </location>
</feature>
<protein>
    <submittedName>
        <fullName evidence="2">Uncharacterized protein</fullName>
    </submittedName>
</protein>
<evidence type="ECO:0000256" key="1">
    <source>
        <dbReference type="SAM" id="MobiDB-lite"/>
    </source>
</evidence>
<evidence type="ECO:0000313" key="3">
    <source>
        <dbReference type="Proteomes" id="UP000054166"/>
    </source>
</evidence>
<dbReference type="EMBL" id="KN833035">
    <property type="protein sequence ID" value="KIM76422.1"/>
    <property type="molecule type" value="Genomic_DNA"/>
</dbReference>
<dbReference type="InParanoid" id="A0A0C3BGD8"/>
<dbReference type="Proteomes" id="UP000054166">
    <property type="component" value="Unassembled WGS sequence"/>
</dbReference>
<dbReference type="HOGENOM" id="CLU_664128_0_0_1"/>
<name>A0A0C3BGD8_PILCF</name>
<dbReference type="AlphaFoldDB" id="A0A0C3BGD8"/>
<gene>
    <name evidence="2" type="ORF">PILCRDRAFT_649342</name>
</gene>